<proteinExistence type="predicted"/>
<feature type="transmembrane region" description="Helical" evidence="1">
    <location>
        <begin position="6"/>
        <end position="26"/>
    </location>
</feature>
<dbReference type="RefSeq" id="WP_174966276.1">
    <property type="nucleotide sequence ID" value="NZ_CABPSC010000003.1"/>
</dbReference>
<reference evidence="2 3" key="1">
    <citation type="submission" date="2019-08" db="EMBL/GenBank/DDBJ databases">
        <authorList>
            <person name="Peeters C."/>
        </authorList>
    </citation>
    <scope>NUCLEOTIDE SEQUENCE [LARGE SCALE GENOMIC DNA]</scope>
    <source>
        <strain evidence="2 3">LMG 31109</strain>
    </source>
</reference>
<dbReference type="AlphaFoldDB" id="A0A5E4T3C9"/>
<dbReference type="Proteomes" id="UP000367825">
    <property type="component" value="Unassembled WGS sequence"/>
</dbReference>
<evidence type="ECO:0000313" key="2">
    <source>
        <dbReference type="EMBL" id="VVD80964.1"/>
    </source>
</evidence>
<protein>
    <submittedName>
        <fullName evidence="2">Uncharacterized protein</fullName>
    </submittedName>
</protein>
<sequence length="56" mass="6660">MATSFGEIWYTIGALALIALLAGMVWEVGRWWTQHHDHRAVQRLEHAWARIRHPRR</sequence>
<accession>A0A5E4T3C9</accession>
<evidence type="ECO:0000313" key="3">
    <source>
        <dbReference type="Proteomes" id="UP000367825"/>
    </source>
</evidence>
<gene>
    <name evidence="2" type="ORF">PNO31109_01092</name>
</gene>
<keyword evidence="3" id="KW-1185">Reference proteome</keyword>
<organism evidence="2 3">
    <name type="scientific">Pandoraea nosoerga</name>
    <dbReference type="NCBI Taxonomy" id="2508296"/>
    <lineage>
        <taxon>Bacteria</taxon>
        <taxon>Pseudomonadati</taxon>
        <taxon>Pseudomonadota</taxon>
        <taxon>Betaproteobacteria</taxon>
        <taxon>Burkholderiales</taxon>
        <taxon>Burkholderiaceae</taxon>
        <taxon>Pandoraea</taxon>
    </lineage>
</organism>
<keyword evidence="1" id="KW-0812">Transmembrane</keyword>
<keyword evidence="1" id="KW-0472">Membrane</keyword>
<dbReference type="EMBL" id="CABPSC010000003">
    <property type="protein sequence ID" value="VVD80964.1"/>
    <property type="molecule type" value="Genomic_DNA"/>
</dbReference>
<keyword evidence="1" id="KW-1133">Transmembrane helix</keyword>
<name>A0A5E4T3C9_9BURK</name>
<evidence type="ECO:0000256" key="1">
    <source>
        <dbReference type="SAM" id="Phobius"/>
    </source>
</evidence>